<accession>A0A5B7IYW0</accession>
<organism evidence="2 3">
    <name type="scientific">Portunus trituberculatus</name>
    <name type="common">Swimming crab</name>
    <name type="synonym">Neptunus trituberculatus</name>
    <dbReference type="NCBI Taxonomy" id="210409"/>
    <lineage>
        <taxon>Eukaryota</taxon>
        <taxon>Metazoa</taxon>
        <taxon>Ecdysozoa</taxon>
        <taxon>Arthropoda</taxon>
        <taxon>Crustacea</taxon>
        <taxon>Multicrustacea</taxon>
        <taxon>Malacostraca</taxon>
        <taxon>Eumalacostraca</taxon>
        <taxon>Eucarida</taxon>
        <taxon>Decapoda</taxon>
        <taxon>Pleocyemata</taxon>
        <taxon>Brachyura</taxon>
        <taxon>Eubrachyura</taxon>
        <taxon>Portunoidea</taxon>
        <taxon>Portunidae</taxon>
        <taxon>Portuninae</taxon>
        <taxon>Portunus</taxon>
    </lineage>
</organism>
<evidence type="ECO:0000313" key="2">
    <source>
        <dbReference type="EMBL" id="MPC87725.1"/>
    </source>
</evidence>
<reference evidence="2 3" key="1">
    <citation type="submission" date="2019-05" db="EMBL/GenBank/DDBJ databases">
        <title>Another draft genome of Portunus trituberculatus and its Hox gene families provides insights of decapod evolution.</title>
        <authorList>
            <person name="Jeong J.-H."/>
            <person name="Song I."/>
            <person name="Kim S."/>
            <person name="Choi T."/>
            <person name="Kim D."/>
            <person name="Ryu S."/>
            <person name="Kim W."/>
        </authorList>
    </citation>
    <scope>NUCLEOTIDE SEQUENCE [LARGE SCALE GENOMIC DNA]</scope>
    <source>
        <tissue evidence="2">Muscle</tissue>
    </source>
</reference>
<gene>
    <name evidence="2" type="ORF">E2C01_082597</name>
</gene>
<dbReference type="EMBL" id="VSRR010075364">
    <property type="protein sequence ID" value="MPC87725.1"/>
    <property type="molecule type" value="Genomic_DNA"/>
</dbReference>
<evidence type="ECO:0000256" key="1">
    <source>
        <dbReference type="SAM" id="MobiDB-lite"/>
    </source>
</evidence>
<proteinExistence type="predicted"/>
<comment type="caution">
    <text evidence="2">The sequence shown here is derived from an EMBL/GenBank/DDBJ whole genome shotgun (WGS) entry which is preliminary data.</text>
</comment>
<feature type="region of interest" description="Disordered" evidence="1">
    <location>
        <begin position="1"/>
        <end position="69"/>
    </location>
</feature>
<keyword evidence="3" id="KW-1185">Reference proteome</keyword>
<sequence length="69" mass="7407">MIKADRVNSLIQPIRPGLVHRSHEGSKSVPPDTATGPGVEQGSVRPIRHEDGESWVGGAWRGGGRERQG</sequence>
<protein>
    <submittedName>
        <fullName evidence="2">Uncharacterized protein</fullName>
    </submittedName>
</protein>
<evidence type="ECO:0000313" key="3">
    <source>
        <dbReference type="Proteomes" id="UP000324222"/>
    </source>
</evidence>
<dbReference type="AlphaFoldDB" id="A0A5B7IYW0"/>
<dbReference type="Proteomes" id="UP000324222">
    <property type="component" value="Unassembled WGS sequence"/>
</dbReference>
<name>A0A5B7IYW0_PORTR</name>